<proteinExistence type="predicted"/>
<dbReference type="AlphaFoldDB" id="A0A174NMN5"/>
<keyword evidence="1" id="KW-0472">Membrane</keyword>
<evidence type="ECO:0000313" key="2">
    <source>
        <dbReference type="EMBL" id="CUP47830.1"/>
    </source>
</evidence>
<dbReference type="InterPro" id="IPR025250">
    <property type="entry name" value="DUF4199"/>
</dbReference>
<feature type="transmembrane region" description="Helical" evidence="1">
    <location>
        <begin position="69"/>
        <end position="89"/>
    </location>
</feature>
<evidence type="ECO:0000313" key="3">
    <source>
        <dbReference type="Proteomes" id="UP000095541"/>
    </source>
</evidence>
<accession>A0A174NMN5</accession>
<protein>
    <submittedName>
        <fullName evidence="2">Putative transmembrane protein</fullName>
    </submittedName>
</protein>
<reference evidence="2 3" key="1">
    <citation type="submission" date="2015-09" db="EMBL/GenBank/DDBJ databases">
        <authorList>
            <consortium name="Pathogen Informatics"/>
        </authorList>
    </citation>
    <scope>NUCLEOTIDE SEQUENCE [LARGE SCALE GENOMIC DNA]</scope>
    <source>
        <strain evidence="2 3">2789STDY5834945</strain>
    </source>
</reference>
<dbReference type="Pfam" id="PF13858">
    <property type="entry name" value="DUF4199"/>
    <property type="match status" value="1"/>
</dbReference>
<dbReference type="Proteomes" id="UP000095541">
    <property type="component" value="Unassembled WGS sequence"/>
</dbReference>
<feature type="transmembrane region" description="Helical" evidence="1">
    <location>
        <begin position="6"/>
        <end position="25"/>
    </location>
</feature>
<name>A0A174NMN5_BACT4</name>
<evidence type="ECO:0000256" key="1">
    <source>
        <dbReference type="SAM" id="Phobius"/>
    </source>
</evidence>
<feature type="transmembrane region" description="Helical" evidence="1">
    <location>
        <begin position="46"/>
        <end position="63"/>
    </location>
</feature>
<keyword evidence="1 2" id="KW-0812">Transmembrane</keyword>
<organism evidence="2 3">
    <name type="scientific">Bacteroides thetaiotaomicron</name>
    <dbReference type="NCBI Taxonomy" id="818"/>
    <lineage>
        <taxon>Bacteria</taxon>
        <taxon>Pseudomonadati</taxon>
        <taxon>Bacteroidota</taxon>
        <taxon>Bacteroidia</taxon>
        <taxon>Bacteroidales</taxon>
        <taxon>Bacteroidaceae</taxon>
        <taxon>Bacteroides</taxon>
    </lineage>
</organism>
<dbReference type="EMBL" id="CZBI01000001">
    <property type="protein sequence ID" value="CUP47830.1"/>
    <property type="molecule type" value="Genomic_DNA"/>
</dbReference>
<gene>
    <name evidence="2" type="ORF">ERS852557_00721</name>
</gene>
<sequence length="214" mass="24701">MPTFTALLTLTTIFPLPTDIICTFVRNLLTKMTENRSYLQKYAMHFGTYMGIYWILKFILFPLGFHIPFLSLLFVILTLAVPFIGYHYVKMYRDKICGGSIQFSHAVLFTIFMYMFASLLVAVAHYAYFQFIDHGFIINSYIQLWDELMTKAPALMENQEIIKETIDTARSLTSINITMQLLSWDVFWGSLLAIPTGLMVMKKARPENNTPAQS</sequence>
<feature type="transmembrane region" description="Helical" evidence="1">
    <location>
        <begin position="101"/>
        <end position="128"/>
    </location>
</feature>
<keyword evidence="1" id="KW-1133">Transmembrane helix</keyword>